<evidence type="ECO:0000256" key="1">
    <source>
        <dbReference type="SAM" id="MobiDB-lite"/>
    </source>
</evidence>
<name>A0A4C1Z1J8_EUMVA</name>
<organism evidence="2 3">
    <name type="scientific">Eumeta variegata</name>
    <name type="common">Bagworm moth</name>
    <name type="synonym">Eumeta japonica</name>
    <dbReference type="NCBI Taxonomy" id="151549"/>
    <lineage>
        <taxon>Eukaryota</taxon>
        <taxon>Metazoa</taxon>
        <taxon>Ecdysozoa</taxon>
        <taxon>Arthropoda</taxon>
        <taxon>Hexapoda</taxon>
        <taxon>Insecta</taxon>
        <taxon>Pterygota</taxon>
        <taxon>Neoptera</taxon>
        <taxon>Endopterygota</taxon>
        <taxon>Lepidoptera</taxon>
        <taxon>Glossata</taxon>
        <taxon>Ditrysia</taxon>
        <taxon>Tineoidea</taxon>
        <taxon>Psychidae</taxon>
        <taxon>Oiketicinae</taxon>
        <taxon>Eumeta</taxon>
    </lineage>
</organism>
<feature type="region of interest" description="Disordered" evidence="1">
    <location>
        <begin position="100"/>
        <end position="131"/>
    </location>
</feature>
<gene>
    <name evidence="2" type="ORF">EVAR_12680_1</name>
</gene>
<evidence type="ECO:0000313" key="3">
    <source>
        <dbReference type="Proteomes" id="UP000299102"/>
    </source>
</evidence>
<accession>A0A4C1Z1J8</accession>
<dbReference type="EMBL" id="BGZK01001464">
    <property type="protein sequence ID" value="GBP80475.1"/>
    <property type="molecule type" value="Genomic_DNA"/>
</dbReference>
<keyword evidence="3" id="KW-1185">Reference proteome</keyword>
<protein>
    <submittedName>
        <fullName evidence="2">Uncharacterized protein</fullName>
    </submittedName>
</protein>
<dbReference type="Proteomes" id="UP000299102">
    <property type="component" value="Unassembled WGS sequence"/>
</dbReference>
<feature type="compositionally biased region" description="Low complexity" evidence="1">
    <location>
        <begin position="100"/>
        <end position="114"/>
    </location>
</feature>
<dbReference type="AlphaFoldDB" id="A0A4C1Z1J8"/>
<reference evidence="2 3" key="1">
    <citation type="journal article" date="2019" name="Commun. Biol.">
        <title>The bagworm genome reveals a unique fibroin gene that provides high tensile strength.</title>
        <authorList>
            <person name="Kono N."/>
            <person name="Nakamura H."/>
            <person name="Ohtoshi R."/>
            <person name="Tomita M."/>
            <person name="Numata K."/>
            <person name="Arakawa K."/>
        </authorList>
    </citation>
    <scope>NUCLEOTIDE SEQUENCE [LARGE SCALE GENOMIC DNA]</scope>
</reference>
<evidence type="ECO:0000313" key="2">
    <source>
        <dbReference type="EMBL" id="GBP80475.1"/>
    </source>
</evidence>
<comment type="caution">
    <text evidence="2">The sequence shown here is derived from an EMBL/GenBank/DDBJ whole genome shotgun (WGS) entry which is preliminary data.</text>
</comment>
<proteinExistence type="predicted"/>
<sequence length="174" mass="18751">MSRGLDQILRRAGCGPRVGGCPHMPLDDVIRLSIGTELQGLKGGKCASVTLVLATQTYLTHTSANATNTICVRNTSLHHFPCTPRATILASIDRSAAAAPMPGARRDAAAGASDVTGRGHSGPPGSRTRCTLKSREDRLHNDCRFLKFNGCRVDAHARWKYPYSPRCFIHLSPC</sequence>